<dbReference type="Gene3D" id="3.40.50.300">
    <property type="entry name" value="P-loop containing nucleotide triphosphate hydrolases"/>
    <property type="match status" value="1"/>
</dbReference>
<dbReference type="InterPro" id="IPR027417">
    <property type="entry name" value="P-loop_NTPase"/>
</dbReference>
<evidence type="ECO:0000313" key="2">
    <source>
        <dbReference type="Proteomes" id="UP000641206"/>
    </source>
</evidence>
<keyword evidence="2" id="KW-1185">Reference proteome</keyword>
<evidence type="ECO:0008006" key="3">
    <source>
        <dbReference type="Google" id="ProtNLM"/>
    </source>
</evidence>
<dbReference type="Proteomes" id="UP000641206">
    <property type="component" value="Unassembled WGS sequence"/>
</dbReference>
<dbReference type="SUPFAM" id="SSF53795">
    <property type="entry name" value="PEP carboxykinase-like"/>
    <property type="match status" value="1"/>
</dbReference>
<reference evidence="2" key="1">
    <citation type="journal article" date="2019" name="Int. J. Syst. Evol. Microbiol.">
        <title>The Global Catalogue of Microorganisms (GCM) 10K type strain sequencing project: providing services to taxonomists for standard genome sequencing and annotation.</title>
        <authorList>
            <consortium name="The Broad Institute Genomics Platform"/>
            <consortium name="The Broad Institute Genome Sequencing Center for Infectious Disease"/>
            <person name="Wu L."/>
            <person name="Ma J."/>
        </authorList>
    </citation>
    <scope>NUCLEOTIDE SEQUENCE [LARGE SCALE GENOMIC DNA]</scope>
    <source>
        <strain evidence="2">CGMCC 1.7693</strain>
    </source>
</reference>
<evidence type="ECO:0000313" key="1">
    <source>
        <dbReference type="EMBL" id="GGP14015.1"/>
    </source>
</evidence>
<comment type="caution">
    <text evidence="1">The sequence shown here is derived from an EMBL/GenBank/DDBJ whole genome shotgun (WGS) entry which is preliminary data.</text>
</comment>
<proteinExistence type="predicted"/>
<organism evidence="1 2">
    <name type="scientific">Oceanobacillus neutriphilus</name>
    <dbReference type="NCBI Taxonomy" id="531815"/>
    <lineage>
        <taxon>Bacteria</taxon>
        <taxon>Bacillati</taxon>
        <taxon>Bacillota</taxon>
        <taxon>Bacilli</taxon>
        <taxon>Bacillales</taxon>
        <taxon>Bacillaceae</taxon>
        <taxon>Oceanobacillus</taxon>
    </lineage>
</organism>
<protein>
    <recommendedName>
        <fullName evidence="3">Aldolase</fullName>
    </recommendedName>
</protein>
<gene>
    <name evidence="1" type="ORF">GCM10011346_36300</name>
</gene>
<name>A0ABQ2NYU1_9BACI</name>
<sequence>MFETSKIHSYRAFGLNILSDFPLPELIPVSCENFDEADLTIKETNLSSLWSKLAEPDAYYYIKKNFCMIKVPGVAIYRIEDGRTISFSAIEGSNNNQIRLYMLGTCLGVLLMQRKTLPIHGSCIVINEKAYAVVGDSGAGKSTLASAFLNRGFPLLTDDIMVVTLSEDNIPLAIPSYPQQKLWQESLDHFGMESNQFKPIYNRETKFNIPVNDHFVDRPIPLAGIFVLSEANQNDIEIASIPKLARFPVLFHNTYRNFMINRSELLDWHFAFSANLANNLDFYRIIRPVSRFTANELVDYILRLITKDTNLNDKKAAPIYQKGEIVI</sequence>
<dbReference type="EMBL" id="BMLW01000011">
    <property type="protein sequence ID" value="GGP14015.1"/>
    <property type="molecule type" value="Genomic_DNA"/>
</dbReference>
<accession>A0ABQ2NYU1</accession>
<dbReference type="RefSeq" id="WP_188735860.1">
    <property type="nucleotide sequence ID" value="NZ_BMLW01000011.1"/>
</dbReference>